<accession>A0A3B0CIB8</accession>
<protein>
    <submittedName>
        <fullName evidence="2">Bacteriocin biosynthesis protein SagD</fullName>
    </submittedName>
</protein>
<dbReference type="Gene3D" id="3.30.1330.230">
    <property type="match status" value="1"/>
</dbReference>
<dbReference type="NCBIfam" id="TIGR03604">
    <property type="entry name" value="TOMM_cyclo_SagD"/>
    <property type="match status" value="1"/>
</dbReference>
<dbReference type="PANTHER" id="PTHR37809:SF1">
    <property type="entry name" value="RIBOSOMAL PROTEIN S12 METHYLTHIOTRANSFERASE ACCESSORY FACTOR YCAO"/>
    <property type="match status" value="1"/>
</dbReference>
<dbReference type="Pfam" id="PF02624">
    <property type="entry name" value="YcaO"/>
    <property type="match status" value="1"/>
</dbReference>
<keyword evidence="3" id="KW-1185">Reference proteome</keyword>
<organism evidence="2 3">
    <name type="scientific">Paenibacillus ginsengarvi</name>
    <dbReference type="NCBI Taxonomy" id="400777"/>
    <lineage>
        <taxon>Bacteria</taxon>
        <taxon>Bacillati</taxon>
        <taxon>Bacillota</taxon>
        <taxon>Bacilli</taxon>
        <taxon>Bacillales</taxon>
        <taxon>Paenibacillaceae</taxon>
        <taxon>Paenibacillus</taxon>
    </lineage>
</organism>
<gene>
    <name evidence="2" type="ORF">D7M11_15690</name>
</gene>
<dbReference type="InterPro" id="IPR022291">
    <property type="entry name" value="Bacteriocin_synth_cyclodeHase"/>
</dbReference>
<dbReference type="AlphaFoldDB" id="A0A3B0CIB8"/>
<evidence type="ECO:0000313" key="2">
    <source>
        <dbReference type="EMBL" id="RKN84017.1"/>
    </source>
</evidence>
<comment type="caution">
    <text evidence="2">The sequence shown here is derived from an EMBL/GenBank/DDBJ whole genome shotgun (WGS) entry which is preliminary data.</text>
</comment>
<reference evidence="2 3" key="1">
    <citation type="journal article" date="2007" name="Int. J. Syst. Evol. Microbiol.">
        <title>Paenibacillus ginsengarvi sp. nov., isolated from soil from ginseng cultivation.</title>
        <authorList>
            <person name="Yoon M.H."/>
            <person name="Ten L.N."/>
            <person name="Im W.T."/>
        </authorList>
    </citation>
    <scope>NUCLEOTIDE SEQUENCE [LARGE SCALE GENOMIC DNA]</scope>
    <source>
        <strain evidence="2 3">KCTC 13059</strain>
    </source>
</reference>
<dbReference type="Gene3D" id="3.30.160.660">
    <property type="match status" value="1"/>
</dbReference>
<sequence>MKKTIAVVGTGRLADRVRKELSGSDECAVASLPDITEGVPEAAQLVIIAFDEEPPYEYGETEERLWGGVVPWLRCFAGPDESIAGPLVHPGAPGCSVCSDLRRRLAGNPPGEKQELLDAGWTAAAEEASRERSLCDYGIGHTAKLIAAEARRVLQGRESRLQGRVCFIRLSTLESTLHIYEPDPLCPVCGRLPDDSPETARLTIQPRAKAEAGSYRYRRSAEVKAALTRGGFTSARTGMMNRIWHDPAASFAAASASLLSFASGSEVTAGRSHSYAHSDLTAMLEGLERYCGQEPRGKKTVCSGSYRSLAEHALDPVQAGLYDRKQYELPDFPFEPFDPDAELDWVWGYSFMRQRPILVPLYLAYYSGYLGGGFAMEGSNGCALGGSLEEAILHGLFEVAERDAFLIAWYARLPLPRLDPDSAGDPELSLMLDRLRATDGCEVQLFNMTMENGIPAIWALARSLRPGTLNLLCAAGAHLDPLRAAKSAVHELAGMLPFVRRMFEENREETERLYEEPERVERMEDHVLLYGLPQAEKRLRFLLRPGRPARTFGDAFGGTIASSSADLTDDLRDVLERFHRLKLDVIVIDQTSPELARCGLHCVKVLVPGMLPMTFGHRMTRLAGLGRVYHVPVRLGYRKRPLRRSELNPFPHPFA</sequence>
<dbReference type="Gene3D" id="3.30.40.250">
    <property type="match status" value="1"/>
</dbReference>
<feature type="domain" description="YcaO" evidence="1">
    <location>
        <begin position="270"/>
        <end position="655"/>
    </location>
</feature>
<dbReference type="OrthoDB" id="2379922at2"/>
<dbReference type="EMBL" id="RBAH01000010">
    <property type="protein sequence ID" value="RKN84017.1"/>
    <property type="molecule type" value="Genomic_DNA"/>
</dbReference>
<evidence type="ECO:0000313" key="3">
    <source>
        <dbReference type="Proteomes" id="UP000282311"/>
    </source>
</evidence>
<dbReference type="InterPro" id="IPR027624">
    <property type="entry name" value="TOMM_cyclo_SagD"/>
</dbReference>
<name>A0A3B0CIB8_9BACL</name>
<dbReference type="NCBIfam" id="TIGR03882">
    <property type="entry name" value="cyclo_dehyd_2"/>
    <property type="match status" value="1"/>
</dbReference>
<dbReference type="RefSeq" id="WP_120748180.1">
    <property type="nucleotide sequence ID" value="NZ_RBAH01000010.1"/>
</dbReference>
<proteinExistence type="predicted"/>
<dbReference type="Gene3D" id="3.40.50.720">
    <property type="entry name" value="NAD(P)-binding Rossmann-like Domain"/>
    <property type="match status" value="1"/>
</dbReference>
<dbReference type="Proteomes" id="UP000282311">
    <property type="component" value="Unassembled WGS sequence"/>
</dbReference>
<dbReference type="InterPro" id="IPR003776">
    <property type="entry name" value="YcaO-like_dom"/>
</dbReference>
<dbReference type="PANTHER" id="PTHR37809">
    <property type="entry name" value="RIBOSOMAL PROTEIN S12 METHYLTHIOTRANSFERASE ACCESSORY FACTOR YCAO"/>
    <property type="match status" value="1"/>
</dbReference>
<dbReference type="PROSITE" id="PS51664">
    <property type="entry name" value="YCAO"/>
    <property type="match status" value="1"/>
</dbReference>
<evidence type="ECO:0000259" key="1">
    <source>
        <dbReference type="PROSITE" id="PS51664"/>
    </source>
</evidence>